<evidence type="ECO:0000256" key="1">
    <source>
        <dbReference type="SAM" id="MobiDB-lite"/>
    </source>
</evidence>
<organism evidence="3 4">
    <name type="scientific">Legionella maceachernii</name>
    <dbReference type="NCBI Taxonomy" id="466"/>
    <lineage>
        <taxon>Bacteria</taxon>
        <taxon>Pseudomonadati</taxon>
        <taxon>Pseudomonadota</taxon>
        <taxon>Gammaproteobacteria</taxon>
        <taxon>Legionellales</taxon>
        <taxon>Legionellaceae</taxon>
        <taxon>Legionella</taxon>
    </lineage>
</organism>
<keyword evidence="2" id="KW-0472">Membrane</keyword>
<evidence type="ECO:0000313" key="4">
    <source>
        <dbReference type="Proteomes" id="UP000054908"/>
    </source>
</evidence>
<keyword evidence="2" id="KW-1133">Transmembrane helix</keyword>
<dbReference type="AlphaFoldDB" id="A0A0W0WGL3"/>
<dbReference type="EMBL" id="LNYL01000005">
    <property type="protein sequence ID" value="KTD31485.1"/>
    <property type="molecule type" value="Genomic_DNA"/>
</dbReference>
<dbReference type="STRING" id="466.Lmac_0233"/>
<comment type="caution">
    <text evidence="3">The sequence shown here is derived from an EMBL/GenBank/DDBJ whole genome shotgun (WGS) entry which is preliminary data.</text>
</comment>
<keyword evidence="2" id="KW-0812">Transmembrane</keyword>
<sequence length="177" mass="19273">MLKDLHIAHITGTARVLQNKLFADRVEFGLPRRSIGQMFFKPYESKKEFIFCARHTLQPVALIGLGILSPIGVAIIPAVFLAASLGCLVIGGLAKSLGNQESALWWFKAAEEIVSRLLQTIINLVVLPVSAVALLTRSVSTGLQAASIYDYDAPPEDKNSESMVHADDNYPESMVHA</sequence>
<feature type="transmembrane region" description="Helical" evidence="2">
    <location>
        <begin position="113"/>
        <end position="135"/>
    </location>
</feature>
<dbReference type="PATRIC" id="fig|466.6.peg.251"/>
<proteinExistence type="predicted"/>
<evidence type="ECO:0000313" key="3">
    <source>
        <dbReference type="EMBL" id="KTD31485.1"/>
    </source>
</evidence>
<keyword evidence="4" id="KW-1185">Reference proteome</keyword>
<dbReference type="RefSeq" id="WP_058451065.1">
    <property type="nucleotide sequence ID" value="NZ_CAAAIB010000003.1"/>
</dbReference>
<feature type="transmembrane region" description="Helical" evidence="2">
    <location>
        <begin position="60"/>
        <end position="93"/>
    </location>
</feature>
<protein>
    <submittedName>
        <fullName evidence="3">Uncharacterized protein</fullName>
    </submittedName>
</protein>
<feature type="region of interest" description="Disordered" evidence="1">
    <location>
        <begin position="157"/>
        <end position="177"/>
    </location>
</feature>
<reference evidence="3 4" key="1">
    <citation type="submission" date="2015-11" db="EMBL/GenBank/DDBJ databases">
        <title>Genomic analysis of 38 Legionella species identifies large and diverse effector repertoires.</title>
        <authorList>
            <person name="Burstein D."/>
            <person name="Amaro F."/>
            <person name="Zusman T."/>
            <person name="Lifshitz Z."/>
            <person name="Cohen O."/>
            <person name="Gilbert J.A."/>
            <person name="Pupko T."/>
            <person name="Shuman H.A."/>
            <person name="Segal G."/>
        </authorList>
    </citation>
    <scope>NUCLEOTIDE SEQUENCE [LARGE SCALE GENOMIC DNA]</scope>
    <source>
        <strain evidence="3 4">PX-1-G2-E2</strain>
    </source>
</reference>
<dbReference type="OrthoDB" id="5638390at2"/>
<gene>
    <name evidence="3" type="ORF">Lmac_0233</name>
</gene>
<accession>A0A0W0WGL3</accession>
<evidence type="ECO:0000256" key="2">
    <source>
        <dbReference type="SAM" id="Phobius"/>
    </source>
</evidence>
<feature type="compositionally biased region" description="Basic and acidic residues" evidence="1">
    <location>
        <begin position="157"/>
        <end position="168"/>
    </location>
</feature>
<dbReference type="Proteomes" id="UP000054908">
    <property type="component" value="Unassembled WGS sequence"/>
</dbReference>
<name>A0A0W0WGL3_9GAMM</name>